<gene>
    <name evidence="1" type="ORF">BU16DRAFT_526026</name>
</gene>
<name>A0A6A6QYX5_9PEZI</name>
<evidence type="ECO:0000313" key="2">
    <source>
        <dbReference type="Proteomes" id="UP000799750"/>
    </source>
</evidence>
<reference evidence="1" key="1">
    <citation type="journal article" date="2020" name="Stud. Mycol.">
        <title>101 Dothideomycetes genomes: a test case for predicting lifestyles and emergence of pathogens.</title>
        <authorList>
            <person name="Haridas S."/>
            <person name="Albert R."/>
            <person name="Binder M."/>
            <person name="Bloem J."/>
            <person name="Labutti K."/>
            <person name="Salamov A."/>
            <person name="Andreopoulos B."/>
            <person name="Baker S."/>
            <person name="Barry K."/>
            <person name="Bills G."/>
            <person name="Bluhm B."/>
            <person name="Cannon C."/>
            <person name="Castanera R."/>
            <person name="Culley D."/>
            <person name="Daum C."/>
            <person name="Ezra D."/>
            <person name="Gonzalez J."/>
            <person name="Henrissat B."/>
            <person name="Kuo A."/>
            <person name="Liang C."/>
            <person name="Lipzen A."/>
            <person name="Lutzoni F."/>
            <person name="Magnuson J."/>
            <person name="Mondo S."/>
            <person name="Nolan M."/>
            <person name="Ohm R."/>
            <person name="Pangilinan J."/>
            <person name="Park H.-J."/>
            <person name="Ramirez L."/>
            <person name="Alfaro M."/>
            <person name="Sun H."/>
            <person name="Tritt A."/>
            <person name="Yoshinaga Y."/>
            <person name="Zwiers L.-H."/>
            <person name="Turgeon B."/>
            <person name="Goodwin S."/>
            <person name="Spatafora J."/>
            <person name="Crous P."/>
            <person name="Grigoriev I."/>
        </authorList>
    </citation>
    <scope>NUCLEOTIDE SEQUENCE</scope>
    <source>
        <strain evidence="1">CBS 269.34</strain>
    </source>
</reference>
<dbReference type="Proteomes" id="UP000799750">
    <property type="component" value="Unassembled WGS sequence"/>
</dbReference>
<proteinExistence type="predicted"/>
<dbReference type="EMBL" id="MU004187">
    <property type="protein sequence ID" value="KAF2496970.1"/>
    <property type="molecule type" value="Genomic_DNA"/>
</dbReference>
<accession>A0A6A6QYX5</accession>
<organism evidence="1 2">
    <name type="scientific">Lophium mytilinum</name>
    <dbReference type="NCBI Taxonomy" id="390894"/>
    <lineage>
        <taxon>Eukaryota</taxon>
        <taxon>Fungi</taxon>
        <taxon>Dikarya</taxon>
        <taxon>Ascomycota</taxon>
        <taxon>Pezizomycotina</taxon>
        <taxon>Dothideomycetes</taxon>
        <taxon>Pleosporomycetidae</taxon>
        <taxon>Mytilinidiales</taxon>
        <taxon>Mytilinidiaceae</taxon>
        <taxon>Lophium</taxon>
    </lineage>
</organism>
<sequence>MVAREFSASVVLENQVGLVCCGCARHWFLQRGLSACPNCGHSWCSSCQAWQR</sequence>
<protein>
    <submittedName>
        <fullName evidence="1">Uncharacterized protein</fullName>
    </submittedName>
</protein>
<evidence type="ECO:0000313" key="1">
    <source>
        <dbReference type="EMBL" id="KAF2496970.1"/>
    </source>
</evidence>
<dbReference type="AlphaFoldDB" id="A0A6A6QYX5"/>
<keyword evidence="2" id="KW-1185">Reference proteome</keyword>